<evidence type="ECO:0000313" key="1">
    <source>
        <dbReference type="EMBL" id="GEJ55937.1"/>
    </source>
</evidence>
<name>A0A7I9VIT0_9BACT</name>
<comment type="caution">
    <text evidence="1">The sequence shown here is derived from an EMBL/GenBank/DDBJ whole genome shotgun (WGS) entry which is preliminary data.</text>
</comment>
<dbReference type="EMBL" id="BJTG01000002">
    <property type="protein sequence ID" value="GEJ55937.1"/>
    <property type="molecule type" value="Genomic_DNA"/>
</dbReference>
<protein>
    <recommendedName>
        <fullName evidence="3">STAS/SEC14 domain-containing protein</fullName>
    </recommendedName>
</protein>
<sequence>MFAPTFVQHRGARILRIDLSALEPRDLIVAADQVRRIVTAEPPRSVRALTLLYARLTGEAAAALKACAQANTPHIRASAMVGSSFWRVIAADVQARGREELALFDDEASALDWLAAQ</sequence>
<accession>A0A7I9VIT0</accession>
<evidence type="ECO:0008006" key="3">
    <source>
        <dbReference type="Google" id="ProtNLM"/>
    </source>
</evidence>
<organism evidence="1 2">
    <name type="scientific">Anaeromyxobacter diazotrophicus</name>
    <dbReference type="NCBI Taxonomy" id="2590199"/>
    <lineage>
        <taxon>Bacteria</taxon>
        <taxon>Pseudomonadati</taxon>
        <taxon>Myxococcota</taxon>
        <taxon>Myxococcia</taxon>
        <taxon>Myxococcales</taxon>
        <taxon>Cystobacterineae</taxon>
        <taxon>Anaeromyxobacteraceae</taxon>
        <taxon>Anaeromyxobacter</taxon>
    </lineage>
</organism>
<dbReference type="RefSeq" id="WP_176062981.1">
    <property type="nucleotide sequence ID" value="NZ_BJTG01000002.1"/>
</dbReference>
<gene>
    <name evidence="1" type="ORF">AMYX_06780</name>
</gene>
<proteinExistence type="predicted"/>
<keyword evidence="2" id="KW-1185">Reference proteome</keyword>
<dbReference type="AlphaFoldDB" id="A0A7I9VIT0"/>
<dbReference type="Proteomes" id="UP000503640">
    <property type="component" value="Unassembled WGS sequence"/>
</dbReference>
<reference evidence="2" key="1">
    <citation type="journal article" date="2020" name="Appl. Environ. Microbiol.">
        <title>Diazotrophic Anaeromyxobacter Isolates from Soils.</title>
        <authorList>
            <person name="Masuda Y."/>
            <person name="Yamanaka H."/>
            <person name="Xu Z.X."/>
            <person name="Shiratori Y."/>
            <person name="Aono T."/>
            <person name="Amachi S."/>
            <person name="Senoo K."/>
            <person name="Itoh H."/>
        </authorList>
    </citation>
    <scope>NUCLEOTIDE SEQUENCE [LARGE SCALE GENOMIC DNA]</scope>
    <source>
        <strain evidence="2">R267</strain>
    </source>
</reference>
<evidence type="ECO:0000313" key="2">
    <source>
        <dbReference type="Proteomes" id="UP000503640"/>
    </source>
</evidence>